<comment type="caution">
    <text evidence="4">The sequence shown here is derived from an EMBL/GenBank/DDBJ whole genome shotgun (WGS) entry which is preliminary data.</text>
</comment>
<dbReference type="EMBL" id="JRHO01000014">
    <property type="protein sequence ID" value="KGK98120.1"/>
    <property type="molecule type" value="Genomic_DNA"/>
</dbReference>
<feature type="region of interest" description="Disordered" evidence="2">
    <location>
        <begin position="211"/>
        <end position="234"/>
    </location>
</feature>
<feature type="domain" description="PGF-CTERM archaeal protein-sorting signal" evidence="3">
    <location>
        <begin position="233"/>
        <end position="254"/>
    </location>
</feature>
<keyword evidence="1" id="KW-0732">Signal</keyword>
<dbReference type="Proteomes" id="UP000029859">
    <property type="component" value="Unassembled WGS sequence"/>
</dbReference>
<evidence type="ECO:0000259" key="3">
    <source>
        <dbReference type="Pfam" id="PF18204"/>
    </source>
</evidence>
<dbReference type="OrthoDB" id="125336at2157"/>
<evidence type="ECO:0000256" key="1">
    <source>
        <dbReference type="ARBA" id="ARBA00022729"/>
    </source>
</evidence>
<sequence length="258" mass="27745">MNKNTFKFVICILMLLVTILSPAAADPIMTRTLSDTMVSPGETVHVTLELTNYVNEESLNALVEDYSATEMADWTVSNVECPPELDTHQNSNGIHYFSRNFMSGALPASDYTVKYDLNVGAGTVVGVYDLAGRYLDSSNSAGYNGVGDTQLTVIAASSSLTKTTGIPDNTFSGSSSSINPQVSDVEQETGVISEGNESKIVIENVIAEDNSVVQPVDDTESQDSENQESEPKVPGFEMILAVSGVLMSVYMAKRQQKT</sequence>
<evidence type="ECO:0000313" key="5">
    <source>
        <dbReference type="Proteomes" id="UP000029859"/>
    </source>
</evidence>
<dbReference type="RefSeq" id="WP_048195394.1">
    <property type="nucleotide sequence ID" value="NZ_CAAGSM010000001.1"/>
</dbReference>
<dbReference type="Pfam" id="PF18204">
    <property type="entry name" value="PGF-CTERM"/>
    <property type="match status" value="1"/>
</dbReference>
<dbReference type="AlphaFoldDB" id="A0A099SZ14"/>
<gene>
    <name evidence="4" type="ORF">LI82_10350</name>
</gene>
<protein>
    <recommendedName>
        <fullName evidence="3">PGF-CTERM archaeal protein-sorting signal domain-containing protein</fullName>
    </recommendedName>
</protein>
<feature type="compositionally biased region" description="Acidic residues" evidence="2">
    <location>
        <begin position="217"/>
        <end position="228"/>
    </location>
</feature>
<organism evidence="4 5">
    <name type="scientific">Methanococcoides methylutens</name>
    <dbReference type="NCBI Taxonomy" id="2226"/>
    <lineage>
        <taxon>Archaea</taxon>
        <taxon>Methanobacteriati</taxon>
        <taxon>Methanobacteriota</taxon>
        <taxon>Stenosarchaea group</taxon>
        <taxon>Methanomicrobia</taxon>
        <taxon>Methanosarcinales</taxon>
        <taxon>Methanosarcinaceae</taxon>
        <taxon>Methanococcoides</taxon>
    </lineage>
</organism>
<reference evidence="4 5" key="1">
    <citation type="submission" date="2014-09" db="EMBL/GenBank/DDBJ databases">
        <title>Draft genome sequence of an obligately methylotrophic methanogen, Methanococcoides methylutens, isolated from marine sediment.</title>
        <authorList>
            <person name="Guan Y."/>
            <person name="Ngugi D.K."/>
            <person name="Blom J."/>
            <person name="Ali S."/>
            <person name="Ferry J.G."/>
            <person name="Stingl U."/>
        </authorList>
    </citation>
    <scope>NUCLEOTIDE SEQUENCE [LARGE SCALE GENOMIC DNA]</scope>
    <source>
        <strain evidence="4 5">DSM 2657</strain>
    </source>
</reference>
<keyword evidence="5" id="KW-1185">Reference proteome</keyword>
<proteinExistence type="predicted"/>
<evidence type="ECO:0000313" key="4">
    <source>
        <dbReference type="EMBL" id="KGK98120.1"/>
    </source>
</evidence>
<name>A0A099SZ14_METMT</name>
<evidence type="ECO:0000256" key="2">
    <source>
        <dbReference type="SAM" id="MobiDB-lite"/>
    </source>
</evidence>
<dbReference type="InterPro" id="IPR026371">
    <property type="entry name" value="PGF_CTERM"/>
</dbReference>
<accession>A0A099SZ14</accession>